<feature type="domain" description="FMN-binding" evidence="6">
    <location>
        <begin position="97"/>
        <end position="178"/>
    </location>
</feature>
<sequence length="192" mass="20563">MNAAKGWAWAALIATLGVALPLGLQHLTGEQAARQAQTQQGRALLDLLPDAHYDNAPLAHPLAIAVQPLANSQLQGGYLATLSGHPSALLLRLRADGYVGPIELLVAIDRDGQLLGVKTLVQSETPNIGGLISEHGNLWMAAFKGHSRDNPPPFDHMASATVTSRAVTHAVQDALRYFDEHRSSLLERDAHE</sequence>
<gene>
    <name evidence="7" type="ORF">GIW73_06120</name>
</gene>
<dbReference type="GO" id="GO:0010181">
    <property type="term" value="F:FMN binding"/>
    <property type="evidence" value="ECO:0007669"/>
    <property type="project" value="InterPro"/>
</dbReference>
<dbReference type="Proteomes" id="UP000814207">
    <property type="component" value="Unassembled WGS sequence"/>
</dbReference>
<keyword evidence="5" id="KW-0249">Electron transport</keyword>
<dbReference type="SMART" id="SM00900">
    <property type="entry name" value="FMN_bind"/>
    <property type="match status" value="1"/>
</dbReference>
<dbReference type="EMBL" id="WKEU01000016">
    <property type="protein sequence ID" value="MCF5062524.1"/>
    <property type="molecule type" value="Genomic_DNA"/>
</dbReference>
<name>A0A9Q3X1M6_PSESX</name>
<keyword evidence="2" id="KW-0597">Phosphoprotein</keyword>
<proteinExistence type="predicted"/>
<keyword evidence="3" id="KW-0285">Flavoprotein</keyword>
<evidence type="ECO:0000256" key="5">
    <source>
        <dbReference type="ARBA" id="ARBA00022982"/>
    </source>
</evidence>
<dbReference type="GO" id="GO:0005886">
    <property type="term" value="C:plasma membrane"/>
    <property type="evidence" value="ECO:0007669"/>
    <property type="project" value="InterPro"/>
</dbReference>
<protein>
    <submittedName>
        <fullName evidence="7">FMN-binding protein</fullName>
    </submittedName>
</protein>
<keyword evidence="1" id="KW-0813">Transport</keyword>
<dbReference type="GO" id="GO:0022900">
    <property type="term" value="P:electron transport chain"/>
    <property type="evidence" value="ECO:0007669"/>
    <property type="project" value="InterPro"/>
</dbReference>
<dbReference type="PANTHER" id="PTHR36118:SF1">
    <property type="entry name" value="ION-TRANSLOCATING OXIDOREDUCTASE COMPLEX SUBUNIT G"/>
    <property type="match status" value="1"/>
</dbReference>
<reference evidence="7" key="1">
    <citation type="submission" date="2019-11" db="EMBL/GenBank/DDBJ databases">
        <title>Epiphytic Pseudomonas syringae from cherry orchards.</title>
        <authorList>
            <person name="Hulin M.T."/>
        </authorList>
    </citation>
    <scope>NUCLEOTIDE SEQUENCE</scope>
    <source>
        <strain evidence="7">PA-6-9A</strain>
    </source>
</reference>
<dbReference type="PIRSF" id="PIRSF006091">
    <property type="entry name" value="E_trnsport_RnfG"/>
    <property type="match status" value="1"/>
</dbReference>
<evidence type="ECO:0000313" key="7">
    <source>
        <dbReference type="EMBL" id="MCF5062524.1"/>
    </source>
</evidence>
<comment type="caution">
    <text evidence="7">The sequence shown here is derived from an EMBL/GenBank/DDBJ whole genome shotgun (WGS) entry which is preliminary data.</text>
</comment>
<keyword evidence="4" id="KW-0288">FMN</keyword>
<accession>A0A9Q3X1M6</accession>
<evidence type="ECO:0000256" key="1">
    <source>
        <dbReference type="ARBA" id="ARBA00022448"/>
    </source>
</evidence>
<evidence type="ECO:0000313" key="8">
    <source>
        <dbReference type="Proteomes" id="UP000814207"/>
    </source>
</evidence>
<evidence type="ECO:0000256" key="4">
    <source>
        <dbReference type="ARBA" id="ARBA00022643"/>
    </source>
</evidence>
<evidence type="ECO:0000256" key="2">
    <source>
        <dbReference type="ARBA" id="ARBA00022553"/>
    </source>
</evidence>
<dbReference type="AlphaFoldDB" id="A0A9Q3X1M6"/>
<evidence type="ECO:0000259" key="6">
    <source>
        <dbReference type="SMART" id="SM00900"/>
    </source>
</evidence>
<dbReference type="InterPro" id="IPR007329">
    <property type="entry name" value="FMN-bd"/>
</dbReference>
<dbReference type="PANTHER" id="PTHR36118">
    <property type="entry name" value="ION-TRANSLOCATING OXIDOREDUCTASE COMPLEX SUBUNIT G"/>
    <property type="match status" value="1"/>
</dbReference>
<organism evidence="7 8">
    <name type="scientific">Pseudomonas syringae</name>
    <dbReference type="NCBI Taxonomy" id="317"/>
    <lineage>
        <taxon>Bacteria</taxon>
        <taxon>Pseudomonadati</taxon>
        <taxon>Pseudomonadota</taxon>
        <taxon>Gammaproteobacteria</taxon>
        <taxon>Pseudomonadales</taxon>
        <taxon>Pseudomonadaceae</taxon>
        <taxon>Pseudomonas</taxon>
    </lineage>
</organism>
<dbReference type="InterPro" id="IPR010209">
    <property type="entry name" value="Ion_transpt_RnfG/RsxG"/>
</dbReference>
<dbReference type="GO" id="GO:0009055">
    <property type="term" value="F:electron transfer activity"/>
    <property type="evidence" value="ECO:0007669"/>
    <property type="project" value="InterPro"/>
</dbReference>
<evidence type="ECO:0000256" key="3">
    <source>
        <dbReference type="ARBA" id="ARBA00022630"/>
    </source>
</evidence>
<dbReference type="Pfam" id="PF04205">
    <property type="entry name" value="FMN_bind"/>
    <property type="match status" value="1"/>
</dbReference>